<accession>A0A5R9J047</accession>
<gene>
    <name evidence="11" type="ORF">FE263_17935</name>
</gene>
<keyword evidence="7" id="KW-0869">Chloride channel</keyword>
<dbReference type="AlphaFoldDB" id="A0A5R9J047"/>
<reference evidence="11 12" key="1">
    <citation type="submission" date="2019-05" db="EMBL/GenBank/DDBJ databases">
        <authorList>
            <person name="Pankratov T."/>
            <person name="Grouzdev D."/>
        </authorList>
    </citation>
    <scope>NUCLEOTIDE SEQUENCE [LARGE SCALE GENOMIC DNA]</scope>
    <source>
        <strain evidence="11 12">KEBCLARHB70R</strain>
    </source>
</reference>
<dbReference type="PANTHER" id="PTHR43427">
    <property type="entry name" value="CHLORIDE CHANNEL PROTEIN CLC-E"/>
    <property type="match status" value="1"/>
</dbReference>
<evidence type="ECO:0000256" key="9">
    <source>
        <dbReference type="ARBA" id="ARBA00023303"/>
    </source>
</evidence>
<keyword evidence="3 10" id="KW-0812">Transmembrane</keyword>
<name>A0A5R9J047_9PROT</name>
<feature type="transmembrane region" description="Helical" evidence="10">
    <location>
        <begin position="229"/>
        <end position="251"/>
    </location>
</feature>
<feature type="transmembrane region" description="Helical" evidence="10">
    <location>
        <begin position="263"/>
        <end position="284"/>
    </location>
</feature>
<evidence type="ECO:0000256" key="2">
    <source>
        <dbReference type="ARBA" id="ARBA00022448"/>
    </source>
</evidence>
<keyword evidence="2" id="KW-0813">Transport</keyword>
<keyword evidence="4 10" id="KW-1133">Transmembrane helix</keyword>
<dbReference type="InterPro" id="IPR014743">
    <property type="entry name" value="Cl-channel_core"/>
</dbReference>
<evidence type="ECO:0000256" key="5">
    <source>
        <dbReference type="ARBA" id="ARBA00023065"/>
    </source>
</evidence>
<dbReference type="EMBL" id="VCDI01000008">
    <property type="protein sequence ID" value="TLU71060.1"/>
    <property type="molecule type" value="Genomic_DNA"/>
</dbReference>
<evidence type="ECO:0000256" key="10">
    <source>
        <dbReference type="SAM" id="Phobius"/>
    </source>
</evidence>
<comment type="caution">
    <text evidence="11">The sequence shown here is derived from an EMBL/GenBank/DDBJ whole genome shotgun (WGS) entry which is preliminary data.</text>
</comment>
<dbReference type="OrthoDB" id="3261015at2"/>
<dbReference type="PRINTS" id="PR00762">
    <property type="entry name" value="CLCHANNEL"/>
</dbReference>
<feature type="transmembrane region" description="Helical" evidence="10">
    <location>
        <begin position="12"/>
        <end position="39"/>
    </location>
</feature>
<dbReference type="InterPro" id="IPR001807">
    <property type="entry name" value="ClC"/>
</dbReference>
<evidence type="ECO:0008006" key="13">
    <source>
        <dbReference type="Google" id="ProtNLM"/>
    </source>
</evidence>
<evidence type="ECO:0000256" key="8">
    <source>
        <dbReference type="ARBA" id="ARBA00023214"/>
    </source>
</evidence>
<comment type="subcellular location">
    <subcellularLocation>
        <location evidence="1">Membrane</location>
        <topology evidence="1">Multi-pass membrane protein</topology>
    </subcellularLocation>
</comment>
<feature type="transmembrane region" description="Helical" evidence="10">
    <location>
        <begin position="187"/>
        <end position="209"/>
    </location>
</feature>
<feature type="transmembrane region" description="Helical" evidence="10">
    <location>
        <begin position="390"/>
        <end position="409"/>
    </location>
</feature>
<keyword evidence="6 10" id="KW-0472">Membrane</keyword>
<dbReference type="Proteomes" id="UP000305654">
    <property type="component" value="Unassembled WGS sequence"/>
</dbReference>
<dbReference type="Gene3D" id="1.10.3080.10">
    <property type="entry name" value="Clc chloride channel"/>
    <property type="match status" value="1"/>
</dbReference>
<keyword evidence="8" id="KW-0868">Chloride</keyword>
<dbReference type="Pfam" id="PF00654">
    <property type="entry name" value="Voltage_CLC"/>
    <property type="match status" value="1"/>
</dbReference>
<sequence>MIGPILARRDAAGFWLAVVLTGICTGLGAAALTALLELVQHALWGGNGVDLLDGATQSAGWWHILVLLGAGLLTGIGQLLLVRLSAANSIDITAAIWFQAGRLPMVRTLGSAVLSVLVVGMGASLGREGAPKQTGAVLANLMSNRVQLTDEQRRLLVACGAGAGMAAAYGVPLGGALFALEVLRGELALRFVLPALLTSLTATGVSWAFLPDAPTYHIPSYPSSLSCALWAVLAAPIIGVASVGYVRAVAWADHHRPTGTWRLVAPAVALTMLGIVSIPFPQLLGNGRDIAQLAFTGQVAPLLLVALVALKPAATLLCLGSGTPGGLFTPSLATGALLGGVLGLPWMHLWPGVPGGLFAVLGAGALLAATTQGPLSTIVLMVELTGHARAAIVPMLLIVMIATLVARTIEPRSIYDARLSDAEVKRRQRQREAVSDGGAGA</sequence>
<dbReference type="SUPFAM" id="SSF81340">
    <property type="entry name" value="Clc chloride channel"/>
    <property type="match status" value="1"/>
</dbReference>
<keyword evidence="9" id="KW-0407">Ion channel</keyword>
<organism evidence="11 12">
    <name type="scientific">Lichenicoccus roseus</name>
    <dbReference type="NCBI Taxonomy" id="2683649"/>
    <lineage>
        <taxon>Bacteria</taxon>
        <taxon>Pseudomonadati</taxon>
        <taxon>Pseudomonadota</taxon>
        <taxon>Alphaproteobacteria</taxon>
        <taxon>Acetobacterales</taxon>
        <taxon>Acetobacteraceae</taxon>
        <taxon>Lichenicoccus</taxon>
    </lineage>
</organism>
<feature type="transmembrane region" description="Helical" evidence="10">
    <location>
        <begin position="322"/>
        <end position="343"/>
    </location>
</feature>
<evidence type="ECO:0000313" key="11">
    <source>
        <dbReference type="EMBL" id="TLU71060.1"/>
    </source>
</evidence>
<dbReference type="InterPro" id="IPR050368">
    <property type="entry name" value="ClC-type_chloride_channel"/>
</dbReference>
<evidence type="ECO:0000256" key="3">
    <source>
        <dbReference type="ARBA" id="ARBA00022692"/>
    </source>
</evidence>
<dbReference type="PANTHER" id="PTHR43427:SF6">
    <property type="entry name" value="CHLORIDE CHANNEL PROTEIN CLC-E"/>
    <property type="match status" value="1"/>
</dbReference>
<keyword evidence="12" id="KW-1185">Reference proteome</keyword>
<evidence type="ECO:0000256" key="6">
    <source>
        <dbReference type="ARBA" id="ARBA00023136"/>
    </source>
</evidence>
<feature type="transmembrane region" description="Helical" evidence="10">
    <location>
        <begin position="105"/>
        <end position="125"/>
    </location>
</feature>
<evidence type="ECO:0000313" key="12">
    <source>
        <dbReference type="Proteomes" id="UP000305654"/>
    </source>
</evidence>
<feature type="transmembrane region" description="Helical" evidence="10">
    <location>
        <begin position="349"/>
        <end position="369"/>
    </location>
</feature>
<feature type="transmembrane region" description="Helical" evidence="10">
    <location>
        <begin position="59"/>
        <end position="84"/>
    </location>
</feature>
<evidence type="ECO:0000256" key="7">
    <source>
        <dbReference type="ARBA" id="ARBA00023173"/>
    </source>
</evidence>
<protein>
    <recommendedName>
        <fullName evidence="13">Chloride channel protein</fullName>
    </recommendedName>
</protein>
<feature type="transmembrane region" description="Helical" evidence="10">
    <location>
        <begin position="155"/>
        <end position="180"/>
    </location>
</feature>
<dbReference type="GO" id="GO:0034707">
    <property type="term" value="C:chloride channel complex"/>
    <property type="evidence" value="ECO:0007669"/>
    <property type="project" value="UniProtKB-KW"/>
</dbReference>
<dbReference type="GO" id="GO:0005254">
    <property type="term" value="F:chloride channel activity"/>
    <property type="evidence" value="ECO:0007669"/>
    <property type="project" value="UniProtKB-KW"/>
</dbReference>
<keyword evidence="5" id="KW-0406">Ion transport</keyword>
<proteinExistence type="predicted"/>
<evidence type="ECO:0000256" key="4">
    <source>
        <dbReference type="ARBA" id="ARBA00022989"/>
    </source>
</evidence>
<dbReference type="RefSeq" id="WP_138327416.1">
    <property type="nucleotide sequence ID" value="NZ_VCDI01000008.1"/>
</dbReference>
<evidence type="ECO:0000256" key="1">
    <source>
        <dbReference type="ARBA" id="ARBA00004141"/>
    </source>
</evidence>
<feature type="transmembrane region" description="Helical" evidence="10">
    <location>
        <begin position="290"/>
        <end position="310"/>
    </location>
</feature>